<dbReference type="Proteomes" id="UP000886653">
    <property type="component" value="Unassembled WGS sequence"/>
</dbReference>
<sequence length="208" mass="22936">MRTPESPLPIRQNAKFSRTGPTNGNSSPHRGATLANRTVNSPFEQINPQPRRQFRKSDLLRCESSFQKPRRPIAILPRVNTQGTVVMNAESRLASVSCASLDQASPPSAQDIGAAKFRCHLNTSQISYPLGRPAVFYPDSPGFIIRPTMELEGRAGFSPDPAYEDNHSQLHGRFCLIAKVKSVLLVVLIVPTLLMGVYLNPTYSKIPI</sequence>
<keyword evidence="2" id="KW-0472">Membrane</keyword>
<feature type="compositionally biased region" description="Polar residues" evidence="1">
    <location>
        <begin position="35"/>
        <end position="45"/>
    </location>
</feature>
<dbReference type="EMBL" id="MU167364">
    <property type="protein sequence ID" value="KAG0141985.1"/>
    <property type="molecule type" value="Genomic_DNA"/>
</dbReference>
<protein>
    <submittedName>
        <fullName evidence="3">Uncharacterized protein</fullName>
    </submittedName>
</protein>
<dbReference type="AlphaFoldDB" id="A0A9P6T7W5"/>
<proteinExistence type="predicted"/>
<reference evidence="3" key="1">
    <citation type="submission" date="2013-11" db="EMBL/GenBank/DDBJ databases">
        <title>Genome sequence of the fusiform rust pathogen reveals effectors for host alternation and coevolution with pine.</title>
        <authorList>
            <consortium name="DOE Joint Genome Institute"/>
            <person name="Smith K."/>
            <person name="Pendleton A."/>
            <person name="Kubisiak T."/>
            <person name="Anderson C."/>
            <person name="Salamov A."/>
            <person name="Aerts A."/>
            <person name="Riley R."/>
            <person name="Clum A."/>
            <person name="Lindquist E."/>
            <person name="Ence D."/>
            <person name="Campbell M."/>
            <person name="Kronenberg Z."/>
            <person name="Feau N."/>
            <person name="Dhillon B."/>
            <person name="Hamelin R."/>
            <person name="Burleigh J."/>
            <person name="Smith J."/>
            <person name="Yandell M."/>
            <person name="Nelson C."/>
            <person name="Grigoriev I."/>
            <person name="Davis J."/>
        </authorList>
    </citation>
    <scope>NUCLEOTIDE SEQUENCE</scope>
    <source>
        <strain evidence="3">G11</strain>
    </source>
</reference>
<feature type="transmembrane region" description="Helical" evidence="2">
    <location>
        <begin position="182"/>
        <end position="199"/>
    </location>
</feature>
<gene>
    <name evidence="3" type="ORF">CROQUDRAFT_257521</name>
</gene>
<accession>A0A9P6T7W5</accession>
<keyword evidence="2" id="KW-1133">Transmembrane helix</keyword>
<comment type="caution">
    <text evidence="3">The sequence shown here is derived from an EMBL/GenBank/DDBJ whole genome shotgun (WGS) entry which is preliminary data.</text>
</comment>
<evidence type="ECO:0000313" key="4">
    <source>
        <dbReference type="Proteomes" id="UP000886653"/>
    </source>
</evidence>
<evidence type="ECO:0000256" key="2">
    <source>
        <dbReference type="SAM" id="Phobius"/>
    </source>
</evidence>
<name>A0A9P6T7W5_9BASI</name>
<organism evidence="3 4">
    <name type="scientific">Cronartium quercuum f. sp. fusiforme G11</name>
    <dbReference type="NCBI Taxonomy" id="708437"/>
    <lineage>
        <taxon>Eukaryota</taxon>
        <taxon>Fungi</taxon>
        <taxon>Dikarya</taxon>
        <taxon>Basidiomycota</taxon>
        <taxon>Pucciniomycotina</taxon>
        <taxon>Pucciniomycetes</taxon>
        <taxon>Pucciniales</taxon>
        <taxon>Coleosporiaceae</taxon>
        <taxon>Cronartium</taxon>
    </lineage>
</organism>
<feature type="region of interest" description="Disordered" evidence="1">
    <location>
        <begin position="1"/>
        <end position="45"/>
    </location>
</feature>
<keyword evidence="4" id="KW-1185">Reference proteome</keyword>
<keyword evidence="2" id="KW-0812">Transmembrane</keyword>
<evidence type="ECO:0000313" key="3">
    <source>
        <dbReference type="EMBL" id="KAG0141985.1"/>
    </source>
</evidence>
<feature type="compositionally biased region" description="Polar residues" evidence="1">
    <location>
        <begin position="14"/>
        <end position="28"/>
    </location>
</feature>
<evidence type="ECO:0000256" key="1">
    <source>
        <dbReference type="SAM" id="MobiDB-lite"/>
    </source>
</evidence>